<evidence type="ECO:0000313" key="3">
    <source>
        <dbReference type="Proteomes" id="UP000027195"/>
    </source>
</evidence>
<dbReference type="AlphaFoldDB" id="A0A067M9C1"/>
<name>A0A067M9C1_BOTB1</name>
<feature type="chain" id="PRO_5001641199" evidence="1">
    <location>
        <begin position="24"/>
        <end position="68"/>
    </location>
</feature>
<feature type="signal peptide" evidence="1">
    <location>
        <begin position="1"/>
        <end position="23"/>
    </location>
</feature>
<sequence>MPRAGRLVDALERLILCMQITLAQEEESKMEKWRQKRYITVKGHAVSAECSLHKLVTRRHTSERPVLP</sequence>
<dbReference type="Proteomes" id="UP000027195">
    <property type="component" value="Unassembled WGS sequence"/>
</dbReference>
<organism evidence="2 3">
    <name type="scientific">Botryobasidium botryosum (strain FD-172 SS1)</name>
    <dbReference type="NCBI Taxonomy" id="930990"/>
    <lineage>
        <taxon>Eukaryota</taxon>
        <taxon>Fungi</taxon>
        <taxon>Dikarya</taxon>
        <taxon>Basidiomycota</taxon>
        <taxon>Agaricomycotina</taxon>
        <taxon>Agaricomycetes</taxon>
        <taxon>Cantharellales</taxon>
        <taxon>Botryobasidiaceae</taxon>
        <taxon>Botryobasidium</taxon>
    </lineage>
</organism>
<proteinExistence type="predicted"/>
<evidence type="ECO:0000256" key="1">
    <source>
        <dbReference type="SAM" id="SignalP"/>
    </source>
</evidence>
<dbReference type="HOGENOM" id="CLU_2793664_0_0_1"/>
<protein>
    <submittedName>
        <fullName evidence="2">Uncharacterized protein</fullName>
    </submittedName>
</protein>
<dbReference type="InParanoid" id="A0A067M9C1"/>
<dbReference type="EMBL" id="KL198094">
    <property type="protein sequence ID" value="KDQ08196.1"/>
    <property type="molecule type" value="Genomic_DNA"/>
</dbReference>
<gene>
    <name evidence="2" type="ORF">BOTBODRAFT_38174</name>
</gene>
<accession>A0A067M9C1</accession>
<keyword evidence="1" id="KW-0732">Signal</keyword>
<evidence type="ECO:0000313" key="2">
    <source>
        <dbReference type="EMBL" id="KDQ08196.1"/>
    </source>
</evidence>
<keyword evidence="3" id="KW-1185">Reference proteome</keyword>
<reference evidence="3" key="1">
    <citation type="journal article" date="2014" name="Proc. Natl. Acad. Sci. U.S.A.">
        <title>Extensive sampling of basidiomycete genomes demonstrates inadequacy of the white-rot/brown-rot paradigm for wood decay fungi.</title>
        <authorList>
            <person name="Riley R."/>
            <person name="Salamov A.A."/>
            <person name="Brown D.W."/>
            <person name="Nagy L.G."/>
            <person name="Floudas D."/>
            <person name="Held B.W."/>
            <person name="Levasseur A."/>
            <person name="Lombard V."/>
            <person name="Morin E."/>
            <person name="Otillar R."/>
            <person name="Lindquist E.A."/>
            <person name="Sun H."/>
            <person name="LaButti K.M."/>
            <person name="Schmutz J."/>
            <person name="Jabbour D."/>
            <person name="Luo H."/>
            <person name="Baker S.E."/>
            <person name="Pisabarro A.G."/>
            <person name="Walton J.D."/>
            <person name="Blanchette R.A."/>
            <person name="Henrissat B."/>
            <person name="Martin F."/>
            <person name="Cullen D."/>
            <person name="Hibbett D.S."/>
            <person name="Grigoriev I.V."/>
        </authorList>
    </citation>
    <scope>NUCLEOTIDE SEQUENCE [LARGE SCALE GENOMIC DNA]</scope>
    <source>
        <strain evidence="3">FD-172 SS1</strain>
    </source>
</reference>